<dbReference type="Proteomes" id="UP000290900">
    <property type="component" value="Unassembled WGS sequence"/>
</dbReference>
<organism evidence="2 3">
    <name type="scientific">Brettanomyces naardenensis</name>
    <name type="common">Yeast</name>
    <dbReference type="NCBI Taxonomy" id="13370"/>
    <lineage>
        <taxon>Eukaryota</taxon>
        <taxon>Fungi</taxon>
        <taxon>Dikarya</taxon>
        <taxon>Ascomycota</taxon>
        <taxon>Saccharomycotina</taxon>
        <taxon>Pichiomycetes</taxon>
        <taxon>Pichiales</taxon>
        <taxon>Pichiaceae</taxon>
        <taxon>Brettanomyces</taxon>
    </lineage>
</organism>
<evidence type="ECO:0000313" key="2">
    <source>
        <dbReference type="EMBL" id="VEU20516.1"/>
    </source>
</evidence>
<sequence>MALAVNSLGGRQRSPSRHSSRSTPDAEEFNVSRDSDLFNFNECLEKGIPSRLCIEVTGSNSEIPKNAHVHYNGEL</sequence>
<accession>A0A448YHY6</accession>
<dbReference type="AlphaFoldDB" id="A0A448YHY6"/>
<gene>
    <name evidence="2" type="ORF">BRENAR_LOCUS1251</name>
</gene>
<evidence type="ECO:0000313" key="3">
    <source>
        <dbReference type="Proteomes" id="UP000290900"/>
    </source>
</evidence>
<evidence type="ECO:0000256" key="1">
    <source>
        <dbReference type="SAM" id="MobiDB-lite"/>
    </source>
</evidence>
<keyword evidence="3" id="KW-1185">Reference proteome</keyword>
<feature type="region of interest" description="Disordered" evidence="1">
    <location>
        <begin position="1"/>
        <end position="31"/>
    </location>
</feature>
<protein>
    <submittedName>
        <fullName evidence="2">DEKNAAC101287</fullName>
    </submittedName>
</protein>
<feature type="non-terminal residue" evidence="2">
    <location>
        <position position="75"/>
    </location>
</feature>
<dbReference type="EMBL" id="CAACVR010000004">
    <property type="protein sequence ID" value="VEU20516.1"/>
    <property type="molecule type" value="Genomic_DNA"/>
</dbReference>
<name>A0A448YHY6_BRENA</name>
<dbReference type="InParanoid" id="A0A448YHY6"/>
<proteinExistence type="predicted"/>
<reference evidence="2 3" key="1">
    <citation type="submission" date="2018-12" db="EMBL/GenBank/DDBJ databases">
        <authorList>
            <person name="Tiukova I."/>
            <person name="Dainat J."/>
        </authorList>
    </citation>
    <scope>NUCLEOTIDE SEQUENCE [LARGE SCALE GENOMIC DNA]</scope>
</reference>